<dbReference type="AlphaFoldDB" id="A0AAD8YFE7"/>
<feature type="binding site" evidence="5">
    <location>
        <position position="234"/>
    </location>
    <ligand>
        <name>substrate</name>
    </ligand>
</feature>
<evidence type="ECO:0000313" key="8">
    <source>
        <dbReference type="EMBL" id="KAK1745521.1"/>
    </source>
</evidence>
<evidence type="ECO:0000256" key="1">
    <source>
        <dbReference type="ARBA" id="ARBA00022438"/>
    </source>
</evidence>
<reference evidence="8" key="1">
    <citation type="submission" date="2023-06" db="EMBL/GenBank/DDBJ databases">
        <title>Survivors Of The Sea: Transcriptome response of Skeletonema marinoi to long-term dormancy.</title>
        <authorList>
            <person name="Pinder M.I.M."/>
            <person name="Kourtchenko O."/>
            <person name="Robertson E.K."/>
            <person name="Larsson T."/>
            <person name="Maumus F."/>
            <person name="Osuna-Cruz C.M."/>
            <person name="Vancaester E."/>
            <person name="Stenow R."/>
            <person name="Vandepoele K."/>
            <person name="Ploug H."/>
            <person name="Bruchert V."/>
            <person name="Godhe A."/>
            <person name="Topel M."/>
        </authorList>
    </citation>
    <scope>NUCLEOTIDE SEQUENCE</scope>
    <source>
        <strain evidence="8">R05AC</strain>
    </source>
</reference>
<dbReference type="Gene3D" id="3.90.230.10">
    <property type="entry name" value="Creatinase/methionine aminopeptidase superfamily"/>
    <property type="match status" value="1"/>
</dbReference>
<evidence type="ECO:0000256" key="4">
    <source>
        <dbReference type="ARBA" id="ARBA00022801"/>
    </source>
</evidence>
<dbReference type="InterPro" id="IPR001714">
    <property type="entry name" value="Pept_M24_MAP"/>
</dbReference>
<keyword evidence="4 5" id="KW-0378">Hydrolase</keyword>
<dbReference type="PANTHER" id="PTHR43330">
    <property type="entry name" value="METHIONINE AMINOPEPTIDASE"/>
    <property type="match status" value="1"/>
</dbReference>
<comment type="catalytic activity">
    <reaction evidence="5">
        <text>Release of N-terminal amino acids, preferentially methionine, from peptides and arylamides.</text>
        <dbReference type="EC" id="3.4.11.18"/>
    </reaction>
</comment>
<keyword evidence="9" id="KW-1185">Reference proteome</keyword>
<comment type="similarity">
    <text evidence="5">Belongs to the peptidase M24A family. Methionine aminopeptidase type 1 subfamily.</text>
</comment>
<feature type="binding site" evidence="5">
    <location>
        <position position="397"/>
    </location>
    <ligand>
        <name>a divalent metal cation</name>
        <dbReference type="ChEBI" id="CHEBI:60240"/>
        <label>2</label>
        <note>catalytic</note>
    </ligand>
</feature>
<evidence type="ECO:0000256" key="6">
    <source>
        <dbReference type="SAM" id="MobiDB-lite"/>
    </source>
</evidence>
<evidence type="ECO:0000256" key="3">
    <source>
        <dbReference type="ARBA" id="ARBA00022723"/>
    </source>
</evidence>
<dbReference type="InterPro" id="IPR000994">
    <property type="entry name" value="Pept_M24"/>
</dbReference>
<feature type="binding site" evidence="5">
    <location>
        <position position="372"/>
    </location>
    <ligand>
        <name>substrate</name>
    </ligand>
</feature>
<feature type="binding site" evidence="5">
    <location>
        <position position="365"/>
    </location>
    <ligand>
        <name>a divalent metal cation</name>
        <dbReference type="ChEBI" id="CHEBI:60240"/>
        <label>2</label>
        <note>catalytic</note>
    </ligand>
</feature>
<proteinExistence type="inferred from homology"/>
<feature type="compositionally biased region" description="Polar residues" evidence="6">
    <location>
        <begin position="123"/>
        <end position="133"/>
    </location>
</feature>
<dbReference type="GO" id="GO:0004239">
    <property type="term" value="F:initiator methionyl aminopeptidase activity"/>
    <property type="evidence" value="ECO:0007669"/>
    <property type="project" value="UniProtKB-UniRule"/>
</dbReference>
<comment type="cofactor">
    <cofactor evidence="5">
        <name>Co(2+)</name>
        <dbReference type="ChEBI" id="CHEBI:48828"/>
    </cofactor>
    <cofactor evidence="5">
        <name>Zn(2+)</name>
        <dbReference type="ChEBI" id="CHEBI:29105"/>
    </cofactor>
    <cofactor evidence="5">
        <name>Mn(2+)</name>
        <dbReference type="ChEBI" id="CHEBI:29035"/>
    </cofactor>
    <cofactor evidence="5">
        <name>Fe(2+)</name>
        <dbReference type="ChEBI" id="CHEBI:29033"/>
    </cofactor>
    <text evidence="5">Binds 2 divalent metal cations per subunit. Has a high-affinity and a low affinity metal-binding site. The true nature of the physiological cofactor is under debate. The enzyme is active with cobalt, zinc, manganese or divalent iron ions. Most likely, methionine aminopeptidases function as mononuclear Fe(2+)-metalloproteases under physiological conditions, and the catalytically relevant metal-binding site has been assigned to the histidine-containing high-affinity site.</text>
</comment>
<feature type="binding site" evidence="5">
    <location>
        <position position="428"/>
    </location>
    <ligand>
        <name>a divalent metal cation</name>
        <dbReference type="ChEBI" id="CHEBI:60240"/>
        <label>2</label>
        <note>catalytic</note>
    </ligand>
</feature>
<feature type="binding site" evidence="5">
    <location>
        <position position="251"/>
    </location>
    <ligand>
        <name>a divalent metal cation</name>
        <dbReference type="ChEBI" id="CHEBI:60240"/>
        <label>1</label>
    </ligand>
</feature>
<feature type="binding site" evidence="5">
    <location>
        <position position="262"/>
    </location>
    <ligand>
        <name>a divalent metal cation</name>
        <dbReference type="ChEBI" id="CHEBI:60240"/>
        <label>2</label>
        <note>catalytic</note>
    </ligand>
</feature>
<feature type="binding site" evidence="5">
    <location>
        <position position="428"/>
    </location>
    <ligand>
        <name>a divalent metal cation</name>
        <dbReference type="ChEBI" id="CHEBI:60240"/>
        <label>1</label>
    </ligand>
</feature>
<dbReference type="GO" id="GO:0006508">
    <property type="term" value="P:proteolysis"/>
    <property type="evidence" value="ECO:0007669"/>
    <property type="project" value="UniProtKB-KW"/>
</dbReference>
<dbReference type="PANTHER" id="PTHR43330:SF8">
    <property type="entry name" value="METHIONINE AMINOPEPTIDASE 1D, MITOCHONDRIAL"/>
    <property type="match status" value="1"/>
</dbReference>
<feature type="domain" description="Peptidase M24" evidence="7">
    <location>
        <begin position="166"/>
        <end position="271"/>
    </location>
</feature>
<dbReference type="SUPFAM" id="SSF55920">
    <property type="entry name" value="Creatinase/aminopeptidase"/>
    <property type="match status" value="1"/>
</dbReference>
<feature type="binding site" evidence="5">
    <location>
        <position position="262"/>
    </location>
    <ligand>
        <name>a divalent metal cation</name>
        <dbReference type="ChEBI" id="CHEBI:60240"/>
        <label>1</label>
    </ligand>
</feature>
<dbReference type="InterPro" id="IPR002467">
    <property type="entry name" value="Pept_M24A_MAP1"/>
</dbReference>
<sequence length="444" mass="49139">MSAATTIARTVTTASGKRPIVQLLSQQLPLQQQQRSKSSIPSSSPSLNPAEEVYERASHAASTFDTQYNLDAAPPLYNNNNFDSLLQKLPFTTPTTDNTQIGWRRRQLNITKAHPIQPHPKSQRTSIQPSEQHPPSFFPPYAHNGNIPQNSSALDTVLLHDDTSIERMRNAAQLARRLLNYICSPSIVTVGTTTEQINKLLHNAALKHGAYPSPLNYMGFPKSVCSSINEVVCHGIPDERPLELGDVVSFDVSCYVGGVHGDNCATVIVGDLEEGYNSDVHDSAGDDNNVGDRDWFIPPHKTQFSSDEEQERIITARRLVQAALEARDEGVAACKPGACLTDIGAAIHAVSDAYGYDTVRHYRGHGIFEEFHRAPFVKHFRNNERMELLPGMIFTIEPMIVEGNADCFEWNDNWTVVTRDGGRCAQFEHTVVITEDGVEILTLP</sequence>
<dbReference type="PRINTS" id="PR00599">
    <property type="entry name" value="MAPEPTIDASE"/>
</dbReference>
<organism evidence="8 9">
    <name type="scientific">Skeletonema marinoi</name>
    <dbReference type="NCBI Taxonomy" id="267567"/>
    <lineage>
        <taxon>Eukaryota</taxon>
        <taxon>Sar</taxon>
        <taxon>Stramenopiles</taxon>
        <taxon>Ochrophyta</taxon>
        <taxon>Bacillariophyta</taxon>
        <taxon>Coscinodiscophyceae</taxon>
        <taxon>Thalassiosirophycidae</taxon>
        <taxon>Thalassiosirales</taxon>
        <taxon>Skeletonemataceae</taxon>
        <taxon>Skeletonema</taxon>
        <taxon>Skeletonema marinoi-dohrnii complex</taxon>
    </lineage>
</organism>
<evidence type="ECO:0000256" key="2">
    <source>
        <dbReference type="ARBA" id="ARBA00022670"/>
    </source>
</evidence>
<evidence type="ECO:0000256" key="5">
    <source>
        <dbReference type="HAMAP-Rule" id="MF_03174"/>
    </source>
</evidence>
<dbReference type="GO" id="GO:0070006">
    <property type="term" value="F:metalloaminopeptidase activity"/>
    <property type="evidence" value="ECO:0007669"/>
    <property type="project" value="UniProtKB-UniRule"/>
</dbReference>
<feature type="region of interest" description="Disordered" evidence="6">
    <location>
        <begin position="112"/>
        <end position="133"/>
    </location>
</feature>
<dbReference type="Proteomes" id="UP001224775">
    <property type="component" value="Unassembled WGS sequence"/>
</dbReference>
<feature type="domain" description="Peptidase M24" evidence="7">
    <location>
        <begin position="316"/>
        <end position="435"/>
    </location>
</feature>
<dbReference type="CDD" id="cd01086">
    <property type="entry name" value="MetAP1"/>
    <property type="match status" value="1"/>
</dbReference>
<dbReference type="EMBL" id="JATAAI010000005">
    <property type="protein sequence ID" value="KAK1745521.1"/>
    <property type="molecule type" value="Genomic_DNA"/>
</dbReference>
<dbReference type="EC" id="3.4.11.18" evidence="8"/>
<keyword evidence="1 5" id="KW-0031">Aminopeptidase</keyword>
<dbReference type="Pfam" id="PF00557">
    <property type="entry name" value="Peptidase_M24"/>
    <property type="match status" value="2"/>
</dbReference>
<evidence type="ECO:0000259" key="7">
    <source>
        <dbReference type="Pfam" id="PF00557"/>
    </source>
</evidence>
<protein>
    <submittedName>
        <fullName evidence="8">Methionine aminopeptidase</fullName>
        <ecNumber evidence="8">3.4.11.18</ecNumber>
    </submittedName>
</protein>
<comment type="caution">
    <text evidence="8">The sequence shown here is derived from an EMBL/GenBank/DDBJ whole genome shotgun (WGS) entry which is preliminary data.</text>
</comment>
<keyword evidence="3 5" id="KW-0479">Metal-binding</keyword>
<name>A0AAD8YFE7_9STRA</name>
<dbReference type="HAMAP" id="MF_01974">
    <property type="entry name" value="MetAP_1"/>
    <property type="match status" value="1"/>
</dbReference>
<gene>
    <name evidence="8" type="ORF">QTG54_003445</name>
</gene>
<evidence type="ECO:0000313" key="9">
    <source>
        <dbReference type="Proteomes" id="UP001224775"/>
    </source>
</evidence>
<dbReference type="GO" id="GO:0046872">
    <property type="term" value="F:metal ion binding"/>
    <property type="evidence" value="ECO:0007669"/>
    <property type="project" value="UniProtKB-UniRule"/>
</dbReference>
<keyword evidence="2 5" id="KW-0645">Protease</keyword>
<feature type="region of interest" description="Disordered" evidence="6">
    <location>
        <begin position="29"/>
        <end position="55"/>
    </location>
</feature>
<accession>A0AAD8YFE7</accession>
<dbReference type="InterPro" id="IPR036005">
    <property type="entry name" value="Creatinase/aminopeptidase-like"/>
</dbReference>
<feature type="compositionally biased region" description="Low complexity" evidence="6">
    <location>
        <begin position="29"/>
        <end position="46"/>
    </location>
</feature>